<evidence type="ECO:0000256" key="1">
    <source>
        <dbReference type="SAM" id="MobiDB-lite"/>
    </source>
</evidence>
<keyword evidence="4" id="KW-1185">Reference proteome</keyword>
<dbReference type="PANTHER" id="PTHR46562">
    <property type="entry name" value="SERINE/THREONINE-KINASE ULK4-LIKE PROTEIN-RELATED"/>
    <property type="match status" value="1"/>
</dbReference>
<dbReference type="AlphaFoldDB" id="A0A5A7Q6Z6"/>
<dbReference type="InterPro" id="IPR056981">
    <property type="entry name" value="HEAT_ULK4_RUNKEL"/>
</dbReference>
<dbReference type="GO" id="GO:0004674">
    <property type="term" value="F:protein serine/threonine kinase activity"/>
    <property type="evidence" value="ECO:0007669"/>
    <property type="project" value="UniProtKB-KW"/>
</dbReference>
<protein>
    <submittedName>
        <fullName evidence="3">Serine/threonine protein kinase</fullName>
    </submittedName>
</protein>
<dbReference type="PROSITE" id="PS50011">
    <property type="entry name" value="PROTEIN_KINASE_DOM"/>
    <property type="match status" value="1"/>
</dbReference>
<keyword evidence="3" id="KW-0808">Transferase</keyword>
<proteinExistence type="predicted"/>
<dbReference type="Pfam" id="PF23606">
    <property type="entry name" value="HEAT_ULK4"/>
    <property type="match status" value="1"/>
</dbReference>
<evidence type="ECO:0000259" key="2">
    <source>
        <dbReference type="PROSITE" id="PS50011"/>
    </source>
</evidence>
<organism evidence="3 4">
    <name type="scientific">Striga asiatica</name>
    <name type="common">Asiatic witchweed</name>
    <name type="synonym">Buchnera asiatica</name>
    <dbReference type="NCBI Taxonomy" id="4170"/>
    <lineage>
        <taxon>Eukaryota</taxon>
        <taxon>Viridiplantae</taxon>
        <taxon>Streptophyta</taxon>
        <taxon>Embryophyta</taxon>
        <taxon>Tracheophyta</taxon>
        <taxon>Spermatophyta</taxon>
        <taxon>Magnoliopsida</taxon>
        <taxon>eudicotyledons</taxon>
        <taxon>Gunneridae</taxon>
        <taxon>Pentapetalae</taxon>
        <taxon>asterids</taxon>
        <taxon>lamiids</taxon>
        <taxon>Lamiales</taxon>
        <taxon>Orobanchaceae</taxon>
        <taxon>Buchnereae</taxon>
        <taxon>Striga</taxon>
    </lineage>
</organism>
<comment type="caution">
    <text evidence="3">The sequence shown here is derived from an EMBL/GenBank/DDBJ whole genome shotgun (WGS) entry which is preliminary data.</text>
</comment>
<dbReference type="OrthoDB" id="24822at2759"/>
<gene>
    <name evidence="3" type="ORF">STAS_17738</name>
</gene>
<name>A0A5A7Q6Z6_STRAF</name>
<keyword evidence="3" id="KW-0723">Serine/threonine-protein kinase</keyword>
<dbReference type="Pfam" id="PF00069">
    <property type="entry name" value="Pkinase"/>
    <property type="match status" value="1"/>
</dbReference>
<dbReference type="InterPro" id="IPR016024">
    <property type="entry name" value="ARM-type_fold"/>
</dbReference>
<dbReference type="InterPro" id="IPR011989">
    <property type="entry name" value="ARM-like"/>
</dbReference>
<reference evidence="4" key="1">
    <citation type="journal article" date="2019" name="Curr. Biol.">
        <title>Genome Sequence of Striga asiatica Provides Insight into the Evolution of Plant Parasitism.</title>
        <authorList>
            <person name="Yoshida S."/>
            <person name="Kim S."/>
            <person name="Wafula E.K."/>
            <person name="Tanskanen J."/>
            <person name="Kim Y.M."/>
            <person name="Honaas L."/>
            <person name="Yang Z."/>
            <person name="Spallek T."/>
            <person name="Conn C.E."/>
            <person name="Ichihashi Y."/>
            <person name="Cheong K."/>
            <person name="Cui S."/>
            <person name="Der J.P."/>
            <person name="Gundlach H."/>
            <person name="Jiao Y."/>
            <person name="Hori C."/>
            <person name="Ishida J.K."/>
            <person name="Kasahara H."/>
            <person name="Kiba T."/>
            <person name="Kim M.S."/>
            <person name="Koo N."/>
            <person name="Laohavisit A."/>
            <person name="Lee Y.H."/>
            <person name="Lumba S."/>
            <person name="McCourt P."/>
            <person name="Mortimer J.C."/>
            <person name="Mutuku J.M."/>
            <person name="Nomura T."/>
            <person name="Sasaki-Sekimoto Y."/>
            <person name="Seto Y."/>
            <person name="Wang Y."/>
            <person name="Wakatake T."/>
            <person name="Sakakibara H."/>
            <person name="Demura T."/>
            <person name="Yamaguchi S."/>
            <person name="Yoneyama K."/>
            <person name="Manabe R.I."/>
            <person name="Nelson D.C."/>
            <person name="Schulman A.H."/>
            <person name="Timko M.P."/>
            <person name="dePamphilis C.W."/>
            <person name="Choi D."/>
            <person name="Shirasu K."/>
        </authorList>
    </citation>
    <scope>NUCLEOTIDE SEQUENCE [LARGE SCALE GENOMIC DNA]</scope>
    <source>
        <strain evidence="4">cv. UVA1</strain>
    </source>
</reference>
<dbReference type="SUPFAM" id="SSF48371">
    <property type="entry name" value="ARM repeat"/>
    <property type="match status" value="1"/>
</dbReference>
<dbReference type="InterPro" id="IPR000719">
    <property type="entry name" value="Prot_kinase_dom"/>
</dbReference>
<dbReference type="Proteomes" id="UP000325081">
    <property type="component" value="Unassembled WGS sequence"/>
</dbReference>
<dbReference type="PANTHER" id="PTHR46562:SF1">
    <property type="entry name" value="SERINE_THREONINE-PROTEIN KINASE ULK4"/>
    <property type="match status" value="1"/>
</dbReference>
<dbReference type="InterPro" id="IPR011009">
    <property type="entry name" value="Kinase-like_dom_sf"/>
</dbReference>
<dbReference type="SUPFAM" id="SSF56112">
    <property type="entry name" value="Protein kinase-like (PK-like)"/>
    <property type="match status" value="1"/>
</dbReference>
<dbReference type="Gene3D" id="1.10.510.10">
    <property type="entry name" value="Transferase(Phosphotransferase) domain 1"/>
    <property type="match status" value="1"/>
</dbReference>
<evidence type="ECO:0000313" key="3">
    <source>
        <dbReference type="EMBL" id="GER41035.1"/>
    </source>
</evidence>
<feature type="region of interest" description="Disordered" evidence="1">
    <location>
        <begin position="221"/>
        <end position="245"/>
    </location>
</feature>
<sequence length="757" mass="85652">MTTIFGGHRPRQTVYKVRKKKTIEYYAIKSVDKSHRSKVLHEVKILHALDNSNVLKFYTWYETSTHFCLILEYCDGGDLMTVLQEDGKLQEDSVHDLAHDLVKALHYHKQNMELPVTWLQNCSKMDEFIRMRLILGSRLCSEFTHLAKLILSGATPALPGTPTPPFVNLVNSLLVKDPSERIQWPELCNHAFWKTKIVPLTLPPQPAFTNTIEMLSEPHLTETPIHDDSKPHEQSVTPPSACPQLKTPRYKEVSRRALDFDATKSSSDLSDVLWHPSDLSVRPIMPSRKFEKGSDAVPSLPFHTFPQLDFAKLPKDRLDAIYNRIVSIMNGNINGDNQNVIRYLEMLRTNADAANILTNWPIMLLLVKMLRQYKALALRVQLSSLIGLLIRHSTFIGDNLANSDILGALTDGLKRQTGKSKKESPSKDSRPSSSWQLYALRTIENVSSHGGYLATRFTSQGVISNLCYIFRATGKQESIRLTAGSCLVRYQETSAQENCLMSFYGKPTRAVNLLEPLIEDNNLVSSLLSLIEQGSEVLKGKALLFVALLSKNLERCPSQFFCNRKFLSAVDSLAKDKDQYVQHCLAAFVHAVVSTSRLVVHLLLVNSSFKKSVMPPEVLQLVANLLKLAELPFQGSDDFQIDLMRILDSVSTEVDNNPTIFIHQVLHSVTALYKGNKDADARFLCFKILFDIMVHFLIRLLTEPLEDEQRLQDLKTVSNVNFLPLYPSFMEDEDPIPMRLRNCLECSSSLITSKSQR</sequence>
<evidence type="ECO:0000313" key="4">
    <source>
        <dbReference type="Proteomes" id="UP000325081"/>
    </source>
</evidence>
<accession>A0A5A7Q6Z6</accession>
<dbReference type="GO" id="GO:0008017">
    <property type="term" value="F:microtubule binding"/>
    <property type="evidence" value="ECO:0007669"/>
    <property type="project" value="InterPro"/>
</dbReference>
<dbReference type="InterPro" id="IPR044591">
    <property type="entry name" value="RUK"/>
</dbReference>
<feature type="domain" description="Protein kinase" evidence="2">
    <location>
        <begin position="1"/>
        <end position="278"/>
    </location>
</feature>
<dbReference type="GO" id="GO:0000914">
    <property type="term" value="P:phragmoplast assembly"/>
    <property type="evidence" value="ECO:0007669"/>
    <property type="project" value="InterPro"/>
</dbReference>
<feature type="compositionally biased region" description="Basic and acidic residues" evidence="1">
    <location>
        <begin position="224"/>
        <end position="233"/>
    </location>
</feature>
<keyword evidence="3" id="KW-0418">Kinase</keyword>
<dbReference type="GO" id="GO:0005524">
    <property type="term" value="F:ATP binding"/>
    <property type="evidence" value="ECO:0007669"/>
    <property type="project" value="InterPro"/>
</dbReference>
<dbReference type="Gene3D" id="1.25.10.10">
    <property type="entry name" value="Leucine-rich Repeat Variant"/>
    <property type="match status" value="1"/>
</dbReference>
<dbReference type="EMBL" id="BKCP01006060">
    <property type="protein sequence ID" value="GER41035.1"/>
    <property type="molecule type" value="Genomic_DNA"/>
</dbReference>